<dbReference type="EMBL" id="AAXW01000031">
    <property type="protein sequence ID" value="EAZ90067.1"/>
    <property type="molecule type" value="Genomic_DNA"/>
</dbReference>
<accession>A3ITX2</accession>
<comment type="caution">
    <text evidence="1">The sequence shown here is derived from an EMBL/GenBank/DDBJ whole genome shotgun (WGS) entry which is preliminary data.</text>
</comment>
<dbReference type="AlphaFoldDB" id="A3ITX2"/>
<name>A3ITX2_9CHRO</name>
<dbReference type="Proteomes" id="UP000003781">
    <property type="component" value="Unassembled WGS sequence"/>
</dbReference>
<dbReference type="OrthoDB" id="582369at2"/>
<evidence type="ECO:0000313" key="1">
    <source>
        <dbReference type="EMBL" id="EAZ90067.1"/>
    </source>
</evidence>
<dbReference type="RefSeq" id="WP_008276829.1">
    <property type="nucleotide sequence ID" value="NZ_AAXW01000031.1"/>
</dbReference>
<organism evidence="1 2">
    <name type="scientific">Crocosphaera chwakensis CCY0110</name>
    <dbReference type="NCBI Taxonomy" id="391612"/>
    <lineage>
        <taxon>Bacteria</taxon>
        <taxon>Bacillati</taxon>
        <taxon>Cyanobacteriota</taxon>
        <taxon>Cyanophyceae</taxon>
        <taxon>Oscillatoriophycideae</taxon>
        <taxon>Chroococcales</taxon>
        <taxon>Aphanothecaceae</taxon>
        <taxon>Crocosphaera</taxon>
        <taxon>Crocosphaera chwakensis</taxon>
    </lineage>
</organism>
<reference evidence="1 2" key="1">
    <citation type="submission" date="2007-03" db="EMBL/GenBank/DDBJ databases">
        <authorList>
            <person name="Stal L."/>
            <person name="Ferriera S."/>
            <person name="Johnson J."/>
            <person name="Kravitz S."/>
            <person name="Beeson K."/>
            <person name="Sutton G."/>
            <person name="Rogers Y.-H."/>
            <person name="Friedman R."/>
            <person name="Frazier M."/>
            <person name="Venter J.C."/>
        </authorList>
    </citation>
    <scope>NUCLEOTIDE SEQUENCE [LARGE SCALE GENOMIC DNA]</scope>
    <source>
        <strain evidence="1 2">CCY0110</strain>
    </source>
</reference>
<proteinExistence type="predicted"/>
<sequence>MTNNPTIDRIISWHGFGYPDKPNKPLDSKCRLRIWQQDPVIVLFSDLNEEDTGTSITNCSENLATLVQFHFQLLKPIRWFEHYPFHNIPEQKKKQLMFSESISEIFYHHDQKRYHSPQWKHFEKENLETLVNCSISMNGYRNLKKIKLKTAYEHEQDEFARGCSDAVNDGITRDYPPHSPAYLNGFRYAMNQLSQLN</sequence>
<gene>
    <name evidence="1" type="ORF">CY0110_15015</name>
</gene>
<dbReference type="eggNOG" id="ENOG5032190">
    <property type="taxonomic scope" value="Bacteria"/>
</dbReference>
<protein>
    <submittedName>
        <fullName evidence="1">Uncharacterized protein</fullName>
    </submittedName>
</protein>
<keyword evidence="2" id="KW-1185">Reference proteome</keyword>
<evidence type="ECO:0000313" key="2">
    <source>
        <dbReference type="Proteomes" id="UP000003781"/>
    </source>
</evidence>